<dbReference type="Proteomes" id="UP000525389">
    <property type="component" value="Unassembled WGS sequence"/>
</dbReference>
<feature type="signal peptide" evidence="2">
    <location>
        <begin position="1"/>
        <end position="25"/>
    </location>
</feature>
<proteinExistence type="predicted"/>
<organism evidence="3 4">
    <name type="scientific">Deinococcus budaensis</name>
    <dbReference type="NCBI Taxonomy" id="1665626"/>
    <lineage>
        <taxon>Bacteria</taxon>
        <taxon>Thermotogati</taxon>
        <taxon>Deinococcota</taxon>
        <taxon>Deinococci</taxon>
        <taxon>Deinococcales</taxon>
        <taxon>Deinococcaceae</taxon>
        <taxon>Deinococcus</taxon>
    </lineage>
</organism>
<evidence type="ECO:0000256" key="1">
    <source>
        <dbReference type="SAM" id="MobiDB-lite"/>
    </source>
</evidence>
<dbReference type="RefSeq" id="WP_246363164.1">
    <property type="nucleotide sequence ID" value="NZ_JACHFN010000003.1"/>
</dbReference>
<dbReference type="AlphaFoldDB" id="A0A7W8GDK9"/>
<accession>A0A7W8GDK9</accession>
<name>A0A7W8GDK9_9DEIO</name>
<dbReference type="SUPFAM" id="SSF51126">
    <property type="entry name" value="Pectin lyase-like"/>
    <property type="match status" value="1"/>
</dbReference>
<dbReference type="InterPro" id="IPR012334">
    <property type="entry name" value="Pectin_lyas_fold"/>
</dbReference>
<keyword evidence="4" id="KW-1185">Reference proteome</keyword>
<dbReference type="Gene3D" id="2.160.20.10">
    <property type="entry name" value="Single-stranded right-handed beta-helix, Pectin lyase-like"/>
    <property type="match status" value="1"/>
</dbReference>
<feature type="chain" id="PRO_5031279212" description="Right handed beta helix domain-containing protein" evidence="2">
    <location>
        <begin position="26"/>
        <end position="441"/>
    </location>
</feature>
<gene>
    <name evidence="3" type="ORF">HNQ09_001082</name>
</gene>
<dbReference type="EMBL" id="JACHFN010000003">
    <property type="protein sequence ID" value="MBB5233652.1"/>
    <property type="molecule type" value="Genomic_DNA"/>
</dbReference>
<dbReference type="InterPro" id="IPR011050">
    <property type="entry name" value="Pectin_lyase_fold/virulence"/>
</dbReference>
<sequence>MAPTIRRVPLWAALLPLVLPLPGSAALAQQKPGQTPAKAAPAQKAPAQKAPAKAAVSPAIKYRGPVTIRKGGTYRGNWQSLDPKVPAVTIKTSERVIIENSNIRSKGTLILSAFQKARVTVRRTRGVALNPGRPLKEHRYPGRFLHLEEFSSAVVENNELVGTSGMYFRDYRGVPARGDTVKIRRNRARNIDGRYSTGPNTFSRDKVRLVQFVQFNGVFKIPGAEIAWNEIINEPGKSRPEENISIYLSHGTPTSPILIHNNYIQGAYPANPSAKEYSGGGMMLGDGGAKDLSYAAGHVRAYRNVIIGTSNQGIAVSAGHDIEVFENRVMSSGYMPDARIVPSQNVGIYIWDMNGDRGRGTFFNNSARNNLVGWSTPLKGRNATNNYWLPDCPAVWRQGGKTSPGCSGNRSVPGRVTQTMERQERANWLARVKKAGLKIGL</sequence>
<feature type="region of interest" description="Disordered" evidence="1">
    <location>
        <begin position="28"/>
        <end position="51"/>
    </location>
</feature>
<keyword evidence="2" id="KW-0732">Signal</keyword>
<evidence type="ECO:0000256" key="2">
    <source>
        <dbReference type="SAM" id="SignalP"/>
    </source>
</evidence>
<comment type="caution">
    <text evidence="3">The sequence shown here is derived from an EMBL/GenBank/DDBJ whole genome shotgun (WGS) entry which is preliminary data.</text>
</comment>
<reference evidence="3 4" key="1">
    <citation type="submission" date="2020-08" db="EMBL/GenBank/DDBJ databases">
        <title>Genomic Encyclopedia of Type Strains, Phase IV (KMG-IV): sequencing the most valuable type-strain genomes for metagenomic binning, comparative biology and taxonomic classification.</title>
        <authorList>
            <person name="Goeker M."/>
        </authorList>
    </citation>
    <scope>NUCLEOTIDE SEQUENCE [LARGE SCALE GENOMIC DNA]</scope>
    <source>
        <strain evidence="3 4">DSM 101791</strain>
    </source>
</reference>
<evidence type="ECO:0000313" key="4">
    <source>
        <dbReference type="Proteomes" id="UP000525389"/>
    </source>
</evidence>
<evidence type="ECO:0000313" key="3">
    <source>
        <dbReference type="EMBL" id="MBB5233652.1"/>
    </source>
</evidence>
<protein>
    <recommendedName>
        <fullName evidence="5">Right handed beta helix domain-containing protein</fullName>
    </recommendedName>
</protein>
<evidence type="ECO:0008006" key="5">
    <source>
        <dbReference type="Google" id="ProtNLM"/>
    </source>
</evidence>